<feature type="domain" description="Glycosyltransferase 2-like" evidence="1">
    <location>
        <begin position="40"/>
        <end position="162"/>
    </location>
</feature>
<name>A0A4R6Y804_9BURK</name>
<sequence length="301" mass="32993">MLSFVIHYSVLFVICAKLLHHYQRSWILNGVIDISKQVAVVMPCHNAAETVVEAVASALQQSAVSCIYIVDDASTDDSFGLLHNLASRYPSRIKVLQTPVKSGAAVARNWGVMHVNESIVAFLDADDVYRPHALDAAVMAFHCIPQLAMVRLPLHPWGVPEKYAAHEGFKRAWRSVEMTGAGNMVILKTVFLAAGGFPQDALFRRFGGEDAALGLALHDTVMVGTLFEDVGVLYRYKSGSHCQRLLNAHLFQHMPEGLLQNHLDEANAVTERIVQNLKRMSGVLAGSMGKVVPLLVEEAKA</sequence>
<dbReference type="Pfam" id="PF00535">
    <property type="entry name" value="Glycos_transf_2"/>
    <property type="match status" value="1"/>
</dbReference>
<dbReference type="GO" id="GO:0016740">
    <property type="term" value="F:transferase activity"/>
    <property type="evidence" value="ECO:0007669"/>
    <property type="project" value="UniProtKB-KW"/>
</dbReference>
<dbReference type="Proteomes" id="UP000294480">
    <property type="component" value="Unassembled WGS sequence"/>
</dbReference>
<dbReference type="CDD" id="cd00761">
    <property type="entry name" value="Glyco_tranf_GTA_type"/>
    <property type="match status" value="1"/>
</dbReference>
<dbReference type="PANTHER" id="PTHR43685:SF2">
    <property type="entry name" value="GLYCOSYLTRANSFERASE 2-LIKE DOMAIN-CONTAINING PROTEIN"/>
    <property type="match status" value="1"/>
</dbReference>
<protein>
    <submittedName>
        <fullName evidence="2">Glycosyl transferase family 2</fullName>
    </submittedName>
</protein>
<dbReference type="InterPro" id="IPR050834">
    <property type="entry name" value="Glycosyltransf_2"/>
</dbReference>
<dbReference type="InterPro" id="IPR029044">
    <property type="entry name" value="Nucleotide-diphossugar_trans"/>
</dbReference>
<dbReference type="PANTHER" id="PTHR43685">
    <property type="entry name" value="GLYCOSYLTRANSFERASE"/>
    <property type="match status" value="1"/>
</dbReference>
<evidence type="ECO:0000313" key="3">
    <source>
        <dbReference type="Proteomes" id="UP000294480"/>
    </source>
</evidence>
<accession>A0A4R6Y804</accession>
<dbReference type="OrthoDB" id="9802649at2"/>
<comment type="caution">
    <text evidence="2">The sequence shown here is derived from an EMBL/GenBank/DDBJ whole genome shotgun (WGS) entry which is preliminary data.</text>
</comment>
<organism evidence="2 3">
    <name type="scientific">Hydromonas duriensis</name>
    <dbReference type="NCBI Taxonomy" id="1527608"/>
    <lineage>
        <taxon>Bacteria</taxon>
        <taxon>Pseudomonadati</taxon>
        <taxon>Pseudomonadota</taxon>
        <taxon>Betaproteobacteria</taxon>
        <taxon>Burkholderiales</taxon>
        <taxon>Burkholderiaceae</taxon>
        <taxon>Hydromonas</taxon>
    </lineage>
</organism>
<dbReference type="SUPFAM" id="SSF53448">
    <property type="entry name" value="Nucleotide-diphospho-sugar transferases"/>
    <property type="match status" value="1"/>
</dbReference>
<keyword evidence="3" id="KW-1185">Reference proteome</keyword>
<evidence type="ECO:0000259" key="1">
    <source>
        <dbReference type="Pfam" id="PF00535"/>
    </source>
</evidence>
<dbReference type="EMBL" id="SNZE01000009">
    <property type="protein sequence ID" value="TDR31498.1"/>
    <property type="molecule type" value="Genomic_DNA"/>
</dbReference>
<dbReference type="InterPro" id="IPR001173">
    <property type="entry name" value="Glyco_trans_2-like"/>
</dbReference>
<evidence type="ECO:0000313" key="2">
    <source>
        <dbReference type="EMBL" id="TDR31498.1"/>
    </source>
</evidence>
<dbReference type="Gene3D" id="3.90.550.10">
    <property type="entry name" value="Spore Coat Polysaccharide Biosynthesis Protein SpsA, Chain A"/>
    <property type="match status" value="1"/>
</dbReference>
<gene>
    <name evidence="2" type="ORF">DFR44_10915</name>
</gene>
<keyword evidence="2" id="KW-0808">Transferase</keyword>
<proteinExistence type="predicted"/>
<dbReference type="AlphaFoldDB" id="A0A4R6Y804"/>
<reference evidence="2 3" key="1">
    <citation type="submission" date="2019-03" db="EMBL/GenBank/DDBJ databases">
        <title>Genomic Encyclopedia of Type Strains, Phase IV (KMG-IV): sequencing the most valuable type-strain genomes for metagenomic binning, comparative biology and taxonomic classification.</title>
        <authorList>
            <person name="Goeker M."/>
        </authorList>
    </citation>
    <scope>NUCLEOTIDE SEQUENCE [LARGE SCALE GENOMIC DNA]</scope>
    <source>
        <strain evidence="2 3">DSM 102852</strain>
    </source>
</reference>